<organism evidence="7 8">
    <name type="scientific">Trichoplusia ni</name>
    <name type="common">Cabbage looper</name>
    <dbReference type="NCBI Taxonomy" id="7111"/>
    <lineage>
        <taxon>Eukaryota</taxon>
        <taxon>Metazoa</taxon>
        <taxon>Ecdysozoa</taxon>
        <taxon>Arthropoda</taxon>
        <taxon>Hexapoda</taxon>
        <taxon>Insecta</taxon>
        <taxon>Pterygota</taxon>
        <taxon>Neoptera</taxon>
        <taxon>Endopterygota</taxon>
        <taxon>Lepidoptera</taxon>
        <taxon>Glossata</taxon>
        <taxon>Ditrysia</taxon>
        <taxon>Noctuoidea</taxon>
        <taxon>Noctuidae</taxon>
        <taxon>Plusiinae</taxon>
        <taxon>Trichoplusia</taxon>
    </lineage>
</organism>
<dbReference type="GO" id="GO:0005739">
    <property type="term" value="C:mitochondrion"/>
    <property type="evidence" value="ECO:0007669"/>
    <property type="project" value="TreeGrafter"/>
</dbReference>
<name>A0A7E5WAY6_TRINI</name>
<evidence type="ECO:0000256" key="4">
    <source>
        <dbReference type="ARBA" id="ARBA00022989"/>
    </source>
</evidence>
<evidence type="ECO:0000256" key="5">
    <source>
        <dbReference type="ARBA" id="ARBA00023136"/>
    </source>
</evidence>
<dbReference type="AlphaFoldDB" id="A0A7E5WAY6"/>
<protein>
    <submittedName>
        <fullName evidence="8">Mpv17-like protein 2 isoform X2</fullName>
    </submittedName>
</protein>
<keyword evidence="7" id="KW-1185">Reference proteome</keyword>
<dbReference type="PANTHER" id="PTHR11266">
    <property type="entry name" value="PEROXISOMAL MEMBRANE PROTEIN 2, PXMP2 MPV17"/>
    <property type="match status" value="1"/>
</dbReference>
<gene>
    <name evidence="8" type="primary">LOC113501071</name>
</gene>
<keyword evidence="5 6" id="KW-0472">Membrane</keyword>
<dbReference type="Proteomes" id="UP000322000">
    <property type="component" value="Chromosome 15"/>
</dbReference>
<proteinExistence type="inferred from homology"/>
<dbReference type="InterPro" id="IPR007248">
    <property type="entry name" value="Mpv17_PMP22"/>
</dbReference>
<dbReference type="GeneID" id="113501071"/>
<keyword evidence="4 6" id="KW-1133">Transmembrane helix</keyword>
<keyword evidence="3 6" id="KW-0812">Transmembrane</keyword>
<dbReference type="GO" id="GO:0016020">
    <property type="term" value="C:membrane"/>
    <property type="evidence" value="ECO:0007669"/>
    <property type="project" value="UniProtKB-SubCell"/>
</dbReference>
<comment type="similarity">
    <text evidence="2 6">Belongs to the peroxisomal membrane protein PXMP2/4 family.</text>
</comment>
<sequence length="226" mass="26373">MYLNRSYIMQLLRVTWRRVAANVRRSIPVTQFRRIVKVAFSDKYLFYTNITISLSLSSVGDLLEQSYEIYTKEQVGYDKTRCLHMAFSGAAVGVLCHHWYKVLDRFIIGKTVDMVIKKLLLDQLIFSPIMIVTFFGSVALFESNPFENFKEEMKDKFVTLYRAEWMVWPPAQIINFYYLPTRYRVLYDNTISLGYDIYTSQVKHSKGIKAKADVLKTGTEKLTSSS</sequence>
<evidence type="ECO:0000256" key="2">
    <source>
        <dbReference type="ARBA" id="ARBA00006824"/>
    </source>
</evidence>
<reference evidence="8" key="1">
    <citation type="submission" date="2025-08" db="UniProtKB">
        <authorList>
            <consortium name="RefSeq"/>
        </authorList>
    </citation>
    <scope>IDENTIFICATION</scope>
</reference>
<dbReference type="PANTHER" id="PTHR11266:SF8">
    <property type="entry name" value="MPV17-LIKE PROTEIN 2"/>
    <property type="match status" value="1"/>
</dbReference>
<comment type="caution">
    <text evidence="6">Lacks conserved residue(s) required for the propagation of feature annotation.</text>
</comment>
<comment type="subcellular location">
    <subcellularLocation>
        <location evidence="1">Membrane</location>
        <topology evidence="1">Multi-pass membrane protein</topology>
    </subcellularLocation>
</comment>
<evidence type="ECO:0000313" key="7">
    <source>
        <dbReference type="Proteomes" id="UP000322000"/>
    </source>
</evidence>
<accession>A0A7E5WAY6</accession>
<feature type="transmembrane region" description="Helical" evidence="6">
    <location>
        <begin position="120"/>
        <end position="141"/>
    </location>
</feature>
<dbReference type="Pfam" id="PF04117">
    <property type="entry name" value="Mpv17_PMP22"/>
    <property type="match status" value="1"/>
</dbReference>
<dbReference type="GO" id="GO:0061668">
    <property type="term" value="P:mitochondrial ribosome assembly"/>
    <property type="evidence" value="ECO:0007669"/>
    <property type="project" value="TreeGrafter"/>
</dbReference>
<dbReference type="RefSeq" id="XP_026737868.1">
    <property type="nucleotide sequence ID" value="XM_026882067.1"/>
</dbReference>
<dbReference type="FunCoup" id="A0A7E5WAY6">
    <property type="interactions" value="460"/>
</dbReference>
<evidence type="ECO:0000256" key="1">
    <source>
        <dbReference type="ARBA" id="ARBA00004141"/>
    </source>
</evidence>
<evidence type="ECO:0000256" key="6">
    <source>
        <dbReference type="RuleBase" id="RU363053"/>
    </source>
</evidence>
<evidence type="ECO:0000256" key="3">
    <source>
        <dbReference type="ARBA" id="ARBA00022692"/>
    </source>
</evidence>
<evidence type="ECO:0000313" key="8">
    <source>
        <dbReference type="RefSeq" id="XP_026737868.1"/>
    </source>
</evidence>
<dbReference type="InParanoid" id="A0A7E5WAY6"/>